<keyword evidence="2" id="KW-0067">ATP-binding</keyword>
<dbReference type="InterPro" id="IPR002078">
    <property type="entry name" value="Sigma_54_int"/>
</dbReference>
<evidence type="ECO:0000256" key="5">
    <source>
        <dbReference type="ARBA" id="ARBA00023163"/>
    </source>
</evidence>
<evidence type="ECO:0000313" key="9">
    <source>
        <dbReference type="Proteomes" id="UP001078443"/>
    </source>
</evidence>
<dbReference type="PROSITE" id="PS50045">
    <property type="entry name" value="SIGMA54_INTERACT_4"/>
    <property type="match status" value="1"/>
</dbReference>
<dbReference type="InterPro" id="IPR003593">
    <property type="entry name" value="AAA+_ATPase"/>
</dbReference>
<reference evidence="8" key="1">
    <citation type="submission" date="2022-12" db="EMBL/GenBank/DDBJ databases">
        <authorList>
            <person name="Wang J."/>
        </authorList>
    </citation>
    <scope>NUCLEOTIDE SEQUENCE</scope>
    <source>
        <strain evidence="8">HY-45-18</strain>
    </source>
</reference>
<dbReference type="SUPFAM" id="SSF55785">
    <property type="entry name" value="PYP-like sensor domain (PAS domain)"/>
    <property type="match status" value="1"/>
</dbReference>
<dbReference type="NCBIfam" id="TIGR00229">
    <property type="entry name" value="sensory_box"/>
    <property type="match status" value="1"/>
</dbReference>
<dbReference type="Gene3D" id="3.40.50.300">
    <property type="entry name" value="P-loop containing nucleotide triphosphate hydrolases"/>
    <property type="match status" value="1"/>
</dbReference>
<keyword evidence="1" id="KW-0547">Nucleotide-binding</keyword>
<accession>A0ABT4D5B3</accession>
<dbReference type="Pfam" id="PF25601">
    <property type="entry name" value="AAA_lid_14"/>
    <property type="match status" value="1"/>
</dbReference>
<keyword evidence="5" id="KW-0804">Transcription</keyword>
<dbReference type="Gene3D" id="3.30.450.40">
    <property type="match status" value="1"/>
</dbReference>
<dbReference type="CDD" id="cd00130">
    <property type="entry name" value="PAS"/>
    <property type="match status" value="1"/>
</dbReference>
<evidence type="ECO:0000256" key="4">
    <source>
        <dbReference type="ARBA" id="ARBA00023125"/>
    </source>
</evidence>
<dbReference type="PROSITE" id="PS00676">
    <property type="entry name" value="SIGMA54_INTERACT_2"/>
    <property type="match status" value="1"/>
</dbReference>
<dbReference type="Pfam" id="PF02954">
    <property type="entry name" value="HTH_8"/>
    <property type="match status" value="1"/>
</dbReference>
<dbReference type="EMBL" id="JAPQER010000006">
    <property type="protein sequence ID" value="MCY6485228.1"/>
    <property type="molecule type" value="Genomic_DNA"/>
</dbReference>
<organism evidence="8 9">
    <name type="scientific">Clostridium aestuarii</name>
    <dbReference type="NCBI Taxonomy" id="338193"/>
    <lineage>
        <taxon>Bacteria</taxon>
        <taxon>Bacillati</taxon>
        <taxon>Bacillota</taxon>
        <taxon>Clostridia</taxon>
        <taxon>Eubacteriales</taxon>
        <taxon>Clostridiaceae</taxon>
        <taxon>Clostridium</taxon>
    </lineage>
</organism>
<dbReference type="PROSITE" id="PS00675">
    <property type="entry name" value="SIGMA54_INTERACT_1"/>
    <property type="match status" value="1"/>
</dbReference>
<dbReference type="SMART" id="SM00091">
    <property type="entry name" value="PAS"/>
    <property type="match status" value="1"/>
</dbReference>
<dbReference type="RefSeq" id="WP_268041552.1">
    <property type="nucleotide sequence ID" value="NZ_JAPQER010000006.1"/>
</dbReference>
<dbReference type="Gene3D" id="1.10.10.60">
    <property type="entry name" value="Homeodomain-like"/>
    <property type="match status" value="1"/>
</dbReference>
<dbReference type="Pfam" id="PF13426">
    <property type="entry name" value="PAS_9"/>
    <property type="match status" value="1"/>
</dbReference>
<dbReference type="CDD" id="cd00009">
    <property type="entry name" value="AAA"/>
    <property type="match status" value="1"/>
</dbReference>
<dbReference type="InterPro" id="IPR025662">
    <property type="entry name" value="Sigma_54_int_dom_ATP-bd_1"/>
</dbReference>
<evidence type="ECO:0000259" key="7">
    <source>
        <dbReference type="PROSITE" id="PS50112"/>
    </source>
</evidence>
<dbReference type="Gene3D" id="1.10.8.60">
    <property type="match status" value="1"/>
</dbReference>
<feature type="domain" description="PAS" evidence="7">
    <location>
        <begin position="221"/>
        <end position="286"/>
    </location>
</feature>
<evidence type="ECO:0000259" key="6">
    <source>
        <dbReference type="PROSITE" id="PS50045"/>
    </source>
</evidence>
<dbReference type="InterPro" id="IPR058031">
    <property type="entry name" value="AAA_lid_NorR"/>
</dbReference>
<keyword evidence="3" id="KW-0805">Transcription regulation</keyword>
<dbReference type="InterPro" id="IPR009057">
    <property type="entry name" value="Homeodomain-like_sf"/>
</dbReference>
<dbReference type="PANTHER" id="PTHR32071">
    <property type="entry name" value="TRANSCRIPTIONAL REGULATORY PROTEIN"/>
    <property type="match status" value="1"/>
</dbReference>
<dbReference type="InterPro" id="IPR002197">
    <property type="entry name" value="HTH_Fis"/>
</dbReference>
<dbReference type="Proteomes" id="UP001078443">
    <property type="component" value="Unassembled WGS sequence"/>
</dbReference>
<keyword evidence="9" id="KW-1185">Reference proteome</keyword>
<dbReference type="PROSITE" id="PS00688">
    <property type="entry name" value="SIGMA54_INTERACT_3"/>
    <property type="match status" value="1"/>
</dbReference>
<dbReference type="PRINTS" id="PR01590">
    <property type="entry name" value="HTHFIS"/>
</dbReference>
<dbReference type="PROSITE" id="PS50112">
    <property type="entry name" value="PAS"/>
    <property type="match status" value="1"/>
</dbReference>
<evidence type="ECO:0000256" key="1">
    <source>
        <dbReference type="ARBA" id="ARBA00022741"/>
    </source>
</evidence>
<feature type="domain" description="Sigma-54 factor interaction" evidence="6">
    <location>
        <begin position="354"/>
        <end position="584"/>
    </location>
</feature>
<gene>
    <name evidence="8" type="ORF">OW763_12850</name>
</gene>
<proteinExistence type="predicted"/>
<evidence type="ECO:0000313" key="8">
    <source>
        <dbReference type="EMBL" id="MCY6485228.1"/>
    </source>
</evidence>
<evidence type="ECO:0000256" key="2">
    <source>
        <dbReference type="ARBA" id="ARBA00022840"/>
    </source>
</evidence>
<dbReference type="PANTHER" id="PTHR32071:SF57">
    <property type="entry name" value="C4-DICARBOXYLATE TRANSPORT TRANSCRIPTIONAL REGULATORY PROTEIN DCTD"/>
    <property type="match status" value="1"/>
</dbReference>
<dbReference type="SMART" id="SM00382">
    <property type="entry name" value="AAA"/>
    <property type="match status" value="1"/>
</dbReference>
<dbReference type="Gene3D" id="3.30.450.20">
    <property type="entry name" value="PAS domain"/>
    <property type="match status" value="1"/>
</dbReference>
<dbReference type="InterPro" id="IPR025943">
    <property type="entry name" value="Sigma_54_int_dom_ATP-bd_2"/>
</dbReference>
<comment type="caution">
    <text evidence="8">The sequence shown here is derived from an EMBL/GenBank/DDBJ whole genome shotgun (WGS) entry which is preliminary data.</text>
</comment>
<dbReference type="InterPro" id="IPR027417">
    <property type="entry name" value="P-loop_NTPase"/>
</dbReference>
<dbReference type="SUPFAM" id="SSF52540">
    <property type="entry name" value="P-loop containing nucleoside triphosphate hydrolases"/>
    <property type="match status" value="1"/>
</dbReference>
<dbReference type="Pfam" id="PF00158">
    <property type="entry name" value="Sigma54_activat"/>
    <property type="match status" value="1"/>
</dbReference>
<name>A0ABT4D5B3_9CLOT</name>
<protein>
    <submittedName>
        <fullName evidence="8">Sigma-54-dependent Fis family transcriptional regulator</fullName>
    </submittedName>
</protein>
<keyword evidence="4" id="KW-0238">DNA-binding</keyword>
<dbReference type="InterPro" id="IPR029016">
    <property type="entry name" value="GAF-like_dom_sf"/>
</dbReference>
<dbReference type="InterPro" id="IPR025944">
    <property type="entry name" value="Sigma_54_int_dom_CS"/>
</dbReference>
<sequence>MPVQKLLSKNQNIINKWKLFIKDKEFDKNGIRDVIAESWKRSKTYGIDPFVKKLPNRLLKKEFKKRYEEFKPLLDTAKPFMDSLYKLVKDTHFIIRLTDRDGYVLEHIGDEKVVNMYYMSGLYDGYNVKEEINGTNAIGIALITGKPIQVLGGEHYIKEYHNLTSSACPIKDKNRSIMGVLSITGNCELVHPHTLGMIVAAAEAIEKEMKLEERNKELTITNERIFQITESISEGIIRIDRIGNIISMNRFGRKILGYTQKNIINKNFSEILSHNNRNEIIEGISKRKKYTEEELYFKTRSGRKKTVIASIIPIKSVYKKTSDDVVITFVEAKSIHSLVNKIVGANAKFTFDDILGNSKSIENAVKLARISANTDTTILLQGESGTGKEMFAQAIHNESDRKDYPFVFLNCGAIPRELVSSELFGYIEGAFTGAKRGGHPGKFELADGGTIFLDEIGDMPLDAQVSLLRVLEDRKIVRVGGHEVIPIDVSVIAATNKDLSKEVELGNFRRDLFYRINVMQIYTPSLRERKEDIKIFIDHFVEKFSRETGRNIKNIEPSFYNGMGNYNWPGNVRELQNVMQTVVNMAVDSMVLTDKNIPSYIKPTISIEDIKQEKKLFTLDELEKIAIERTIRESNKNIAAAAKILGIGRSTMYRKMKKYGIEYD</sequence>
<evidence type="ECO:0000256" key="3">
    <source>
        <dbReference type="ARBA" id="ARBA00023015"/>
    </source>
</evidence>
<dbReference type="InterPro" id="IPR000014">
    <property type="entry name" value="PAS"/>
</dbReference>
<dbReference type="SUPFAM" id="SSF46689">
    <property type="entry name" value="Homeodomain-like"/>
    <property type="match status" value="1"/>
</dbReference>
<dbReference type="InterPro" id="IPR035965">
    <property type="entry name" value="PAS-like_dom_sf"/>
</dbReference>